<dbReference type="Gene3D" id="1.10.10.60">
    <property type="entry name" value="Homeodomain-like"/>
    <property type="match status" value="1"/>
</dbReference>
<dbReference type="PRINTS" id="PR00455">
    <property type="entry name" value="HTHTETR"/>
</dbReference>
<evidence type="ECO:0000259" key="5">
    <source>
        <dbReference type="PROSITE" id="PS50977"/>
    </source>
</evidence>
<keyword evidence="3" id="KW-0804">Transcription</keyword>
<dbReference type="PANTHER" id="PTHR30055">
    <property type="entry name" value="HTH-TYPE TRANSCRIPTIONAL REGULATOR RUTR"/>
    <property type="match status" value="1"/>
</dbReference>
<keyword evidence="1" id="KW-0805">Transcription regulation</keyword>
<dbReference type="RefSeq" id="WP_345606894.1">
    <property type="nucleotide sequence ID" value="NZ_BAABJO010000015.1"/>
</dbReference>
<dbReference type="Gene3D" id="1.10.357.10">
    <property type="entry name" value="Tetracycline Repressor, domain 2"/>
    <property type="match status" value="1"/>
</dbReference>
<evidence type="ECO:0000256" key="3">
    <source>
        <dbReference type="ARBA" id="ARBA00023163"/>
    </source>
</evidence>
<name>A0ABP9NT53_9PSEU</name>
<evidence type="ECO:0000256" key="4">
    <source>
        <dbReference type="PROSITE-ProRule" id="PRU00335"/>
    </source>
</evidence>
<dbReference type="EMBL" id="BAABJO010000015">
    <property type="protein sequence ID" value="GAA5126186.1"/>
    <property type="molecule type" value="Genomic_DNA"/>
</dbReference>
<dbReference type="Pfam" id="PF00440">
    <property type="entry name" value="TetR_N"/>
    <property type="match status" value="1"/>
</dbReference>
<evidence type="ECO:0000256" key="1">
    <source>
        <dbReference type="ARBA" id="ARBA00023015"/>
    </source>
</evidence>
<dbReference type="Proteomes" id="UP001500804">
    <property type="component" value="Unassembled WGS sequence"/>
</dbReference>
<dbReference type="InterPro" id="IPR001647">
    <property type="entry name" value="HTH_TetR"/>
</dbReference>
<gene>
    <name evidence="6" type="ORF">GCM10023320_41660</name>
</gene>
<evidence type="ECO:0000313" key="6">
    <source>
        <dbReference type="EMBL" id="GAA5126186.1"/>
    </source>
</evidence>
<evidence type="ECO:0000313" key="7">
    <source>
        <dbReference type="Proteomes" id="UP001500804"/>
    </source>
</evidence>
<feature type="DNA-binding region" description="H-T-H motif" evidence="4">
    <location>
        <begin position="36"/>
        <end position="55"/>
    </location>
</feature>
<dbReference type="InterPro" id="IPR050109">
    <property type="entry name" value="HTH-type_TetR-like_transc_reg"/>
</dbReference>
<dbReference type="SUPFAM" id="SSF46689">
    <property type="entry name" value="Homeodomain-like"/>
    <property type="match status" value="1"/>
</dbReference>
<keyword evidence="2 4" id="KW-0238">DNA-binding</keyword>
<dbReference type="PANTHER" id="PTHR30055:SF234">
    <property type="entry name" value="HTH-TYPE TRANSCRIPTIONAL REGULATOR BETI"/>
    <property type="match status" value="1"/>
</dbReference>
<keyword evidence="7" id="KW-1185">Reference proteome</keyword>
<evidence type="ECO:0000256" key="2">
    <source>
        <dbReference type="ARBA" id="ARBA00023125"/>
    </source>
</evidence>
<dbReference type="InterPro" id="IPR009057">
    <property type="entry name" value="Homeodomain-like_sf"/>
</dbReference>
<reference evidence="7" key="1">
    <citation type="journal article" date="2019" name="Int. J. Syst. Evol. Microbiol.">
        <title>The Global Catalogue of Microorganisms (GCM) 10K type strain sequencing project: providing services to taxonomists for standard genome sequencing and annotation.</title>
        <authorList>
            <consortium name="The Broad Institute Genomics Platform"/>
            <consortium name="The Broad Institute Genome Sequencing Center for Infectious Disease"/>
            <person name="Wu L."/>
            <person name="Ma J."/>
        </authorList>
    </citation>
    <scope>NUCLEOTIDE SEQUENCE [LARGE SCALE GENOMIC DNA]</scope>
    <source>
        <strain evidence="7">JCM 18302</strain>
    </source>
</reference>
<proteinExistence type="predicted"/>
<feature type="domain" description="HTH tetR-type" evidence="5">
    <location>
        <begin position="13"/>
        <end position="73"/>
    </location>
</feature>
<sequence>MDAQLGLRERKKARTRRAISEAAIALFLERGYDAVPVAEIAEAAEVSKRTLFAYFPTKDDLVLHRFADHEDEAARVVRARFAGETPLEALHRHQRAALERRDPITGLCDVPAVVAFHRLVAETPTLRSALLHYHARSVDALTSALLETTDGVAHQELTARLGASQVLTVLQELANTNQRRINEGRSADELASLALAEADHAFDLLRNGLAPYA</sequence>
<accession>A0ABP9NT53</accession>
<protein>
    <submittedName>
        <fullName evidence="6">TetR family transcriptional regulator</fullName>
    </submittedName>
</protein>
<comment type="caution">
    <text evidence="6">The sequence shown here is derived from an EMBL/GenBank/DDBJ whole genome shotgun (WGS) entry which is preliminary data.</text>
</comment>
<dbReference type="PROSITE" id="PS50977">
    <property type="entry name" value="HTH_TETR_2"/>
    <property type="match status" value="1"/>
</dbReference>
<organism evidence="6 7">
    <name type="scientific">Pseudonocardia adelaidensis</name>
    <dbReference type="NCBI Taxonomy" id="648754"/>
    <lineage>
        <taxon>Bacteria</taxon>
        <taxon>Bacillati</taxon>
        <taxon>Actinomycetota</taxon>
        <taxon>Actinomycetes</taxon>
        <taxon>Pseudonocardiales</taxon>
        <taxon>Pseudonocardiaceae</taxon>
        <taxon>Pseudonocardia</taxon>
    </lineage>
</organism>